<comment type="caution">
    <text evidence="1">The sequence shown here is derived from an EMBL/GenBank/DDBJ whole genome shotgun (WGS) entry which is preliminary data.</text>
</comment>
<accession>A0A1G2P425</accession>
<dbReference type="STRING" id="1802333.A3G03_02210"/>
<dbReference type="GO" id="GO:0006355">
    <property type="term" value="P:regulation of DNA-templated transcription"/>
    <property type="evidence" value="ECO:0007669"/>
    <property type="project" value="InterPro"/>
</dbReference>
<evidence type="ECO:0000313" key="1">
    <source>
        <dbReference type="EMBL" id="OHA43084.1"/>
    </source>
</evidence>
<reference evidence="1 2" key="1">
    <citation type="journal article" date="2016" name="Nat. Commun.">
        <title>Thousands of microbial genomes shed light on interconnected biogeochemical processes in an aquifer system.</title>
        <authorList>
            <person name="Anantharaman K."/>
            <person name="Brown C.T."/>
            <person name="Hug L.A."/>
            <person name="Sharon I."/>
            <person name="Castelle C.J."/>
            <person name="Probst A.J."/>
            <person name="Thomas B.C."/>
            <person name="Singh A."/>
            <person name="Wilkins M.J."/>
            <person name="Karaoz U."/>
            <person name="Brodie E.L."/>
            <person name="Williams K.H."/>
            <person name="Hubbard S.S."/>
            <person name="Banfield J.F."/>
        </authorList>
    </citation>
    <scope>NUCLEOTIDE SEQUENCE [LARGE SCALE GENOMIC DNA]</scope>
</reference>
<dbReference type="Gene3D" id="1.10.1220.10">
    <property type="entry name" value="Met repressor-like"/>
    <property type="match status" value="1"/>
</dbReference>
<sequence length="90" mass="10386">MKTILNVKVDRKIKKQAQELARNLGIPLSFVVNAHLRRFINEREIYIGMPLEPTKKFAMRLKKIDADIKAGRNLSPEFSSMDEAIAYLNK</sequence>
<dbReference type="InterPro" id="IPR013321">
    <property type="entry name" value="Arc_rbn_hlx_hlx"/>
</dbReference>
<gene>
    <name evidence="1" type="ORF">A3G03_02210</name>
</gene>
<protein>
    <recommendedName>
        <fullName evidence="3">Damage-inducible protein J</fullName>
    </recommendedName>
</protein>
<name>A0A1G2P425_9BACT</name>
<proteinExistence type="predicted"/>
<dbReference type="AlphaFoldDB" id="A0A1G2P425"/>
<evidence type="ECO:0008006" key="3">
    <source>
        <dbReference type="Google" id="ProtNLM"/>
    </source>
</evidence>
<organism evidence="1 2">
    <name type="scientific">Candidatus Taylorbacteria bacterium RIFCSPLOWO2_12_FULL_44_15c</name>
    <dbReference type="NCBI Taxonomy" id="1802333"/>
    <lineage>
        <taxon>Bacteria</taxon>
        <taxon>Candidatus Tayloriibacteriota</taxon>
    </lineage>
</organism>
<dbReference type="Proteomes" id="UP000176355">
    <property type="component" value="Unassembled WGS sequence"/>
</dbReference>
<dbReference type="EMBL" id="MHSL01000032">
    <property type="protein sequence ID" value="OHA43084.1"/>
    <property type="molecule type" value="Genomic_DNA"/>
</dbReference>
<evidence type="ECO:0000313" key="2">
    <source>
        <dbReference type="Proteomes" id="UP000176355"/>
    </source>
</evidence>